<evidence type="ECO:0000313" key="4">
    <source>
        <dbReference type="Proteomes" id="UP000218231"/>
    </source>
</evidence>
<protein>
    <submittedName>
        <fullName evidence="3">Uncharacterized protein</fullName>
    </submittedName>
</protein>
<keyword evidence="4" id="KW-1185">Reference proteome</keyword>
<reference evidence="3 4" key="1">
    <citation type="journal article" date="2017" name="Curr. Biol.">
        <title>Genome architecture and evolution of a unichromosomal asexual nematode.</title>
        <authorList>
            <person name="Fradin H."/>
            <person name="Zegar C."/>
            <person name="Gutwein M."/>
            <person name="Lucas J."/>
            <person name="Kovtun M."/>
            <person name="Corcoran D."/>
            <person name="Baugh L.R."/>
            <person name="Kiontke K."/>
            <person name="Gunsalus K."/>
            <person name="Fitch D.H."/>
            <person name="Piano F."/>
        </authorList>
    </citation>
    <scope>NUCLEOTIDE SEQUENCE [LARGE SCALE GENOMIC DNA]</scope>
    <source>
        <strain evidence="3">PF1309</strain>
    </source>
</reference>
<evidence type="ECO:0000256" key="1">
    <source>
        <dbReference type="SAM" id="MobiDB-lite"/>
    </source>
</evidence>
<evidence type="ECO:0000313" key="3">
    <source>
        <dbReference type="EMBL" id="PAV83040.1"/>
    </source>
</evidence>
<sequence length="254" mass="28396">MAQTRREQASESEGECDDEEAAEDELADHCPHAASMHLGWLIEGKSDRFLRPASSQSSVCHTAIVIILCFVSASPHAMSRPLFVICLALLLPVSILAVDEIRIEMHMSDCPFANVGINNPLKLDYISLMSVDKDDNLTDKILLHTALGGQFMNSEIVFGNATAPYDKPKVWNVNDKLKVVLRYRTISLNGDNNNDFYGFNPNLIESTTDNGQLPCYDPSRWIANHGIYVVEPGRIKFNNMYYDPSVLQLGNRFT</sequence>
<comment type="caution">
    <text evidence="3">The sequence shown here is derived from an EMBL/GenBank/DDBJ whole genome shotgun (WGS) entry which is preliminary data.</text>
</comment>
<dbReference type="Proteomes" id="UP000218231">
    <property type="component" value="Unassembled WGS sequence"/>
</dbReference>
<gene>
    <name evidence="3" type="ORF">WR25_02575</name>
</gene>
<feature type="transmembrane region" description="Helical" evidence="2">
    <location>
        <begin position="81"/>
        <end position="98"/>
    </location>
</feature>
<feature type="region of interest" description="Disordered" evidence="1">
    <location>
        <begin position="1"/>
        <end position="23"/>
    </location>
</feature>
<proteinExistence type="predicted"/>
<dbReference type="AlphaFoldDB" id="A0A2A2LA33"/>
<name>A0A2A2LA33_9BILA</name>
<accession>A0A2A2LA33</accession>
<feature type="compositionally biased region" description="Acidic residues" evidence="1">
    <location>
        <begin position="10"/>
        <end position="23"/>
    </location>
</feature>
<evidence type="ECO:0000256" key="2">
    <source>
        <dbReference type="SAM" id="Phobius"/>
    </source>
</evidence>
<keyword evidence="2" id="KW-0812">Transmembrane</keyword>
<organism evidence="3 4">
    <name type="scientific">Diploscapter pachys</name>
    <dbReference type="NCBI Taxonomy" id="2018661"/>
    <lineage>
        <taxon>Eukaryota</taxon>
        <taxon>Metazoa</taxon>
        <taxon>Ecdysozoa</taxon>
        <taxon>Nematoda</taxon>
        <taxon>Chromadorea</taxon>
        <taxon>Rhabditida</taxon>
        <taxon>Rhabditina</taxon>
        <taxon>Rhabditomorpha</taxon>
        <taxon>Rhabditoidea</taxon>
        <taxon>Rhabditidae</taxon>
        <taxon>Diploscapter</taxon>
    </lineage>
</organism>
<keyword evidence="2" id="KW-1133">Transmembrane helix</keyword>
<keyword evidence="2" id="KW-0472">Membrane</keyword>
<dbReference type="EMBL" id="LIAE01006998">
    <property type="protein sequence ID" value="PAV83040.1"/>
    <property type="molecule type" value="Genomic_DNA"/>
</dbReference>
<feature type="transmembrane region" description="Helical" evidence="2">
    <location>
        <begin position="58"/>
        <end position="75"/>
    </location>
</feature>